<name>A9NW17_PICSI</name>
<evidence type="ECO:0000256" key="1">
    <source>
        <dbReference type="SAM" id="SignalP"/>
    </source>
</evidence>
<protein>
    <submittedName>
        <fullName evidence="2">Uncharacterized protein</fullName>
    </submittedName>
</protein>
<proteinExistence type="evidence at transcript level"/>
<keyword evidence="1" id="KW-0732">Signal</keyword>
<reference evidence="2" key="1">
    <citation type="journal article" date="2008" name="BMC Genomics">
        <title>A conifer genomics resource of 200,000 spruce (Picea spp.) ESTs and 6,464 high-quality, sequence-finished full-length cDNAs for Sitka spruce (Picea sitchensis).</title>
        <authorList>
            <person name="Ralph S.G."/>
            <person name="Chun H.J."/>
            <person name="Kolosova N."/>
            <person name="Cooper D."/>
            <person name="Oddy C."/>
            <person name="Ritland C.E."/>
            <person name="Kirkpatrick R."/>
            <person name="Moore R."/>
            <person name="Barber S."/>
            <person name="Holt R.A."/>
            <person name="Jones S.J."/>
            <person name="Marra M.A."/>
            <person name="Douglas C.J."/>
            <person name="Ritland K."/>
            <person name="Bohlmann J."/>
        </authorList>
    </citation>
    <scope>NUCLEOTIDE SEQUENCE</scope>
    <source>
        <tissue evidence="2">Green portion of the leader tissue</tissue>
    </source>
</reference>
<organism evidence="2">
    <name type="scientific">Picea sitchensis</name>
    <name type="common">Sitka spruce</name>
    <name type="synonym">Pinus sitchensis</name>
    <dbReference type="NCBI Taxonomy" id="3332"/>
    <lineage>
        <taxon>Eukaryota</taxon>
        <taxon>Viridiplantae</taxon>
        <taxon>Streptophyta</taxon>
        <taxon>Embryophyta</taxon>
        <taxon>Tracheophyta</taxon>
        <taxon>Spermatophyta</taxon>
        <taxon>Pinopsida</taxon>
        <taxon>Pinidae</taxon>
        <taxon>Conifers I</taxon>
        <taxon>Pinales</taxon>
        <taxon>Pinaceae</taxon>
        <taxon>Picea</taxon>
    </lineage>
</organism>
<dbReference type="AlphaFoldDB" id="A9NW17"/>
<feature type="chain" id="PRO_5002739645" evidence="1">
    <location>
        <begin position="21"/>
        <end position="57"/>
    </location>
</feature>
<evidence type="ECO:0000313" key="2">
    <source>
        <dbReference type="EMBL" id="ABK24828.1"/>
    </source>
</evidence>
<feature type="signal peptide" evidence="1">
    <location>
        <begin position="1"/>
        <end position="20"/>
    </location>
</feature>
<sequence>MGTSVSWCITKSGWIWLARAHSVAQGTYLAILDDMWTYMHWNQWRNILQHSFTGVLC</sequence>
<accession>A9NW17</accession>
<dbReference type="EMBL" id="EF085524">
    <property type="protein sequence ID" value="ABK24828.1"/>
    <property type="molecule type" value="mRNA"/>
</dbReference>